<dbReference type="InterPro" id="IPR035959">
    <property type="entry name" value="RutC-like_sf"/>
</dbReference>
<evidence type="ECO:0000313" key="12">
    <source>
        <dbReference type="Proteomes" id="UP001150238"/>
    </source>
</evidence>
<dbReference type="EMBL" id="JANVFS010000014">
    <property type="protein sequence ID" value="KAJ4481700.1"/>
    <property type="molecule type" value="Genomic_DNA"/>
</dbReference>
<evidence type="ECO:0000313" key="11">
    <source>
        <dbReference type="EMBL" id="KAJ4481700.1"/>
    </source>
</evidence>
<evidence type="ECO:0000256" key="5">
    <source>
        <dbReference type="ARBA" id="ARBA00022741"/>
    </source>
</evidence>
<dbReference type="FunFam" id="3.40.50.620:FF:000145">
    <property type="entry name" value="ATP-binding domain containing protein"/>
    <property type="match status" value="1"/>
</dbReference>
<protein>
    <recommendedName>
        <fullName evidence="3">Diphthine--ammonia ligase</fullName>
        <ecNumber evidence="2">6.3.1.14</ecNumber>
    </recommendedName>
    <alternativeName>
        <fullName evidence="7">Diphthamide synthase</fullName>
    </alternativeName>
    <alternativeName>
        <fullName evidence="8">Diphthamide synthetase</fullName>
    </alternativeName>
</protein>
<dbReference type="Pfam" id="PF01042">
    <property type="entry name" value="Ribonuc_L-PSP"/>
    <property type="match status" value="2"/>
</dbReference>
<dbReference type="GO" id="GO:0017178">
    <property type="term" value="F:diphthine-ammonia ligase activity"/>
    <property type="evidence" value="ECO:0007669"/>
    <property type="project" value="UniProtKB-EC"/>
</dbReference>
<accession>A0A9W9DS37</accession>
<proteinExistence type="predicted"/>
<evidence type="ECO:0000256" key="3">
    <source>
        <dbReference type="ARBA" id="ARBA00018426"/>
    </source>
</evidence>
<feature type="domain" description="Diphthamide synthase" evidence="10">
    <location>
        <begin position="14"/>
        <end position="254"/>
    </location>
</feature>
<dbReference type="Gene3D" id="3.30.1330.40">
    <property type="entry name" value="RutC-like"/>
    <property type="match status" value="2"/>
</dbReference>
<dbReference type="EC" id="6.3.1.14" evidence="2"/>
<evidence type="ECO:0000256" key="6">
    <source>
        <dbReference type="ARBA" id="ARBA00022840"/>
    </source>
</evidence>
<dbReference type="PANTHER" id="PTHR12196:SF2">
    <property type="entry name" value="DIPHTHINE--AMMONIA LIGASE"/>
    <property type="match status" value="1"/>
</dbReference>
<evidence type="ECO:0000256" key="2">
    <source>
        <dbReference type="ARBA" id="ARBA00012089"/>
    </source>
</evidence>
<dbReference type="PANTHER" id="PTHR12196">
    <property type="entry name" value="DOMAIN OF UNKNOWN FUNCTION 71 DUF71 -CONTAINING PROTEIN"/>
    <property type="match status" value="1"/>
</dbReference>
<dbReference type="Proteomes" id="UP001150238">
    <property type="component" value="Unassembled WGS sequence"/>
</dbReference>
<keyword evidence="5" id="KW-0547">Nucleotide-binding</keyword>
<evidence type="ECO:0000256" key="7">
    <source>
        <dbReference type="ARBA" id="ARBA00029814"/>
    </source>
</evidence>
<comment type="caution">
    <text evidence="11">The sequence shown here is derived from an EMBL/GenBank/DDBJ whole genome shotgun (WGS) entry which is preliminary data.</text>
</comment>
<evidence type="ECO:0000256" key="9">
    <source>
        <dbReference type="ARBA" id="ARBA00048108"/>
    </source>
</evidence>
<gene>
    <name evidence="11" type="ORF">C8J55DRAFT_427912</name>
</gene>
<dbReference type="InterPro" id="IPR006175">
    <property type="entry name" value="YjgF/YER057c/UK114"/>
</dbReference>
<evidence type="ECO:0000256" key="1">
    <source>
        <dbReference type="ARBA" id="ARBA00005156"/>
    </source>
</evidence>
<dbReference type="InterPro" id="IPR014729">
    <property type="entry name" value="Rossmann-like_a/b/a_fold"/>
</dbReference>
<dbReference type="FunFam" id="3.90.1490.10:FF:000001">
    <property type="entry name" value="Diphthine--ammonia ligase"/>
    <property type="match status" value="1"/>
</dbReference>
<evidence type="ECO:0000259" key="10">
    <source>
        <dbReference type="Pfam" id="PF01902"/>
    </source>
</evidence>
<dbReference type="Gene3D" id="3.40.50.620">
    <property type="entry name" value="HUPs"/>
    <property type="match status" value="1"/>
</dbReference>
<name>A0A9W9DS37_9AGAR</name>
<dbReference type="SUPFAM" id="SSF52402">
    <property type="entry name" value="Adenine nucleotide alpha hydrolases-like"/>
    <property type="match status" value="1"/>
</dbReference>
<dbReference type="GO" id="GO:0017183">
    <property type="term" value="P:protein histidyl modification to diphthamide"/>
    <property type="evidence" value="ECO:0007669"/>
    <property type="project" value="TreeGrafter"/>
</dbReference>
<sequence>MWVELHSHTPWLPMKYVALLSGGKDSCFNLLHCQKNGHELVAAASLRPEQGKEELDSYLYQTVGQDAIEFVAHALDVPLYRETIIGTAVEQGSEYGTRSSRKGVDGDETEDLFNLLTNVKSHHPDVQGVSVGAILSNYQRVRVEHVCQRLSLTCLCYLWQRRQDELLSEMIEAGMEAILIKVAGIGLTTKHLGKSLADMRPTLTKLNDLYGSHICGEGGEYESLTLDCPLFKSRIVLTDVETVIHSDNDFATVAYLRIKNARLEPKPTSDAHAQLTVPPILDEDFEAVRTSITEVEPHSFAVHLSESVPHALDFTTATKSNGKWVAVTNVQMECSADASIEDEITQCFHLLQERLASHNLSLAHSAIINLFLSSMDDFARVNSVYASFFGTSPPSRACVALDLPPGIRARIDCLAFVENGNNINSERQALHVQSQSYWAPANIGPYSQAISAGERLLISGQIGLLPSSIALPSPRSLATETALAIQHADRVVAALRNGWEGHTQMAIYWLSEVGYINAVRKAIDVYDRDKVSVKLLVAVKTLPKGALVEKQVMAHTGRAWIEEEDSDYDSDEKKELVLKTVQPIFEQGNIVTGNLTLHWETSQSHDAPDSIGCTMLCLQGEYADNDVALVGTQLRSIRFLQRCLNNMLSIRCFYNVTRNPSSIRSLGMFLSRDIPPVTSIPSRSIATQSEDDWSIVLLIIN</sequence>
<organism evidence="11 12">
    <name type="scientific">Lentinula lateritia</name>
    <dbReference type="NCBI Taxonomy" id="40482"/>
    <lineage>
        <taxon>Eukaryota</taxon>
        <taxon>Fungi</taxon>
        <taxon>Dikarya</taxon>
        <taxon>Basidiomycota</taxon>
        <taxon>Agaricomycotina</taxon>
        <taxon>Agaricomycetes</taxon>
        <taxon>Agaricomycetidae</taxon>
        <taxon>Agaricales</taxon>
        <taxon>Marasmiineae</taxon>
        <taxon>Omphalotaceae</taxon>
        <taxon>Lentinula</taxon>
    </lineage>
</organism>
<dbReference type="NCBIfam" id="TIGR00290">
    <property type="entry name" value="MJ0570_dom"/>
    <property type="match status" value="1"/>
</dbReference>
<dbReference type="Pfam" id="PF01902">
    <property type="entry name" value="Diphthami_syn_2"/>
    <property type="match status" value="1"/>
</dbReference>
<dbReference type="CDD" id="cd01994">
    <property type="entry name" value="AANH_PF0828-like"/>
    <property type="match status" value="1"/>
</dbReference>
<dbReference type="GO" id="GO:0005524">
    <property type="term" value="F:ATP binding"/>
    <property type="evidence" value="ECO:0007669"/>
    <property type="project" value="UniProtKB-KW"/>
</dbReference>
<dbReference type="InterPro" id="IPR002761">
    <property type="entry name" value="Diphthami_syn_dom"/>
</dbReference>
<reference evidence="11" key="1">
    <citation type="submission" date="2022-08" db="EMBL/GenBank/DDBJ databases">
        <authorList>
            <consortium name="DOE Joint Genome Institute"/>
            <person name="Min B."/>
            <person name="Riley R."/>
            <person name="Sierra-Patev S."/>
            <person name="Naranjo-Ortiz M."/>
            <person name="Looney B."/>
            <person name="Konkel Z."/>
            <person name="Slot J.C."/>
            <person name="Sakamoto Y."/>
            <person name="Steenwyk J.L."/>
            <person name="Rokas A."/>
            <person name="Carro J."/>
            <person name="Camarero S."/>
            <person name="Ferreira P."/>
            <person name="Molpeceres G."/>
            <person name="Ruiz-Duenas F.J."/>
            <person name="Serrano A."/>
            <person name="Henrissat B."/>
            <person name="Drula E."/>
            <person name="Hughes K.W."/>
            <person name="Mata J.L."/>
            <person name="Ishikawa N.K."/>
            <person name="Vargas-Isla R."/>
            <person name="Ushijima S."/>
            <person name="Smith C.A."/>
            <person name="Ahrendt S."/>
            <person name="Andreopoulos W."/>
            <person name="He G."/>
            <person name="Labutti K."/>
            <person name="Lipzen A."/>
            <person name="Ng V."/>
            <person name="Sandor L."/>
            <person name="Barry K."/>
            <person name="Martinez A.T."/>
            <person name="Xiao Y."/>
            <person name="Gibbons J.G."/>
            <person name="Terashima K."/>
            <person name="Hibbett D.S."/>
            <person name="Grigoriev I.V."/>
        </authorList>
    </citation>
    <scope>NUCLEOTIDE SEQUENCE</scope>
    <source>
        <strain evidence="11">Sp2 HRB7682 ss15</strain>
    </source>
</reference>
<dbReference type="AlphaFoldDB" id="A0A9W9DS37"/>
<comment type="catalytic activity">
    <reaction evidence="9">
        <text>diphthine-[translation elongation factor 2] + NH4(+) + ATP = diphthamide-[translation elongation factor 2] + AMP + diphosphate + H(+)</text>
        <dbReference type="Rhea" id="RHEA:19753"/>
        <dbReference type="Rhea" id="RHEA-COMP:10172"/>
        <dbReference type="Rhea" id="RHEA-COMP:10174"/>
        <dbReference type="ChEBI" id="CHEBI:15378"/>
        <dbReference type="ChEBI" id="CHEBI:16692"/>
        <dbReference type="ChEBI" id="CHEBI:28938"/>
        <dbReference type="ChEBI" id="CHEBI:30616"/>
        <dbReference type="ChEBI" id="CHEBI:33019"/>
        <dbReference type="ChEBI" id="CHEBI:82696"/>
        <dbReference type="ChEBI" id="CHEBI:456215"/>
        <dbReference type="EC" id="6.3.1.14"/>
    </reaction>
</comment>
<keyword evidence="6" id="KW-0067">ATP-binding</keyword>
<reference evidence="11" key="2">
    <citation type="journal article" date="2023" name="Proc. Natl. Acad. Sci. U.S.A.">
        <title>A global phylogenomic analysis of the shiitake genus Lentinula.</title>
        <authorList>
            <person name="Sierra-Patev S."/>
            <person name="Min B."/>
            <person name="Naranjo-Ortiz M."/>
            <person name="Looney B."/>
            <person name="Konkel Z."/>
            <person name="Slot J.C."/>
            <person name="Sakamoto Y."/>
            <person name="Steenwyk J.L."/>
            <person name="Rokas A."/>
            <person name="Carro J."/>
            <person name="Camarero S."/>
            <person name="Ferreira P."/>
            <person name="Molpeceres G."/>
            <person name="Ruiz-Duenas F.J."/>
            <person name="Serrano A."/>
            <person name="Henrissat B."/>
            <person name="Drula E."/>
            <person name="Hughes K.W."/>
            <person name="Mata J.L."/>
            <person name="Ishikawa N.K."/>
            <person name="Vargas-Isla R."/>
            <person name="Ushijima S."/>
            <person name="Smith C.A."/>
            <person name="Donoghue J."/>
            <person name="Ahrendt S."/>
            <person name="Andreopoulos W."/>
            <person name="He G."/>
            <person name="LaButti K."/>
            <person name="Lipzen A."/>
            <person name="Ng V."/>
            <person name="Riley R."/>
            <person name="Sandor L."/>
            <person name="Barry K."/>
            <person name="Martinez A.T."/>
            <person name="Xiao Y."/>
            <person name="Gibbons J.G."/>
            <person name="Terashima K."/>
            <person name="Grigoriev I.V."/>
            <person name="Hibbett D."/>
        </authorList>
    </citation>
    <scope>NUCLEOTIDE SEQUENCE</scope>
    <source>
        <strain evidence="11">Sp2 HRB7682 ss15</strain>
    </source>
</reference>
<comment type="pathway">
    <text evidence="1">Protein modification; peptidyl-diphthamide biosynthesis.</text>
</comment>
<keyword evidence="4" id="KW-0436">Ligase</keyword>
<evidence type="ECO:0000256" key="4">
    <source>
        <dbReference type="ARBA" id="ARBA00022598"/>
    </source>
</evidence>
<evidence type="ECO:0000256" key="8">
    <source>
        <dbReference type="ARBA" id="ARBA00031552"/>
    </source>
</evidence>
<dbReference type="SUPFAM" id="SSF55298">
    <property type="entry name" value="YjgF-like"/>
    <property type="match status" value="2"/>
</dbReference>
<dbReference type="Gene3D" id="3.90.1490.10">
    <property type="entry name" value="putative n-type atp pyrophosphatase, domain 2"/>
    <property type="match status" value="1"/>
</dbReference>
<dbReference type="CDD" id="cd06155">
    <property type="entry name" value="eu_AANH_C_1"/>
    <property type="match status" value="1"/>
</dbReference>
<dbReference type="InterPro" id="IPR030662">
    <property type="entry name" value="DPH6/MJ0570"/>
</dbReference>